<feature type="domain" description="GH16" evidence="4">
    <location>
        <begin position="24"/>
        <end position="270"/>
    </location>
</feature>
<comment type="caution">
    <text evidence="5">The sequence shown here is derived from an EMBL/GenBank/DDBJ whole genome shotgun (WGS) entry which is preliminary data.</text>
</comment>
<dbReference type="GO" id="GO:0004553">
    <property type="term" value="F:hydrolase activity, hydrolyzing O-glycosyl compounds"/>
    <property type="evidence" value="ECO:0007669"/>
    <property type="project" value="InterPro"/>
</dbReference>
<protein>
    <submittedName>
        <fullName evidence="5">Glycoside hydrolase family 16 protein</fullName>
    </submittedName>
</protein>
<feature type="region of interest" description="Disordered" evidence="2">
    <location>
        <begin position="274"/>
        <end position="319"/>
    </location>
</feature>
<evidence type="ECO:0000313" key="5">
    <source>
        <dbReference type="EMBL" id="TFY96704.1"/>
    </source>
</evidence>
<proteinExistence type="inferred from homology"/>
<dbReference type="EMBL" id="SMLK01000010">
    <property type="protein sequence ID" value="TFY96704.1"/>
    <property type="molecule type" value="Genomic_DNA"/>
</dbReference>
<dbReference type="Gene3D" id="2.60.120.200">
    <property type="match status" value="1"/>
</dbReference>
<dbReference type="InterPro" id="IPR050546">
    <property type="entry name" value="Glycosyl_Hydrlase_16"/>
</dbReference>
<feature type="signal peptide" evidence="3">
    <location>
        <begin position="1"/>
        <end position="25"/>
    </location>
</feature>
<evidence type="ECO:0000313" key="6">
    <source>
        <dbReference type="Proteomes" id="UP000297839"/>
    </source>
</evidence>
<dbReference type="CDD" id="cd08023">
    <property type="entry name" value="GH16_laminarinase_like"/>
    <property type="match status" value="1"/>
</dbReference>
<dbReference type="Proteomes" id="UP000297839">
    <property type="component" value="Unassembled WGS sequence"/>
</dbReference>
<comment type="similarity">
    <text evidence="1">Belongs to the glycosyl hydrolase 16 family.</text>
</comment>
<dbReference type="OrthoDB" id="9809583at2"/>
<organism evidence="5 6">
    <name type="scientific">Ramlibacter humi</name>
    <dbReference type="NCBI Taxonomy" id="2530451"/>
    <lineage>
        <taxon>Bacteria</taxon>
        <taxon>Pseudomonadati</taxon>
        <taxon>Pseudomonadota</taxon>
        <taxon>Betaproteobacteria</taxon>
        <taxon>Burkholderiales</taxon>
        <taxon>Comamonadaceae</taxon>
        <taxon>Ramlibacter</taxon>
    </lineage>
</organism>
<evidence type="ECO:0000256" key="1">
    <source>
        <dbReference type="ARBA" id="ARBA00006865"/>
    </source>
</evidence>
<dbReference type="InterPro" id="IPR013320">
    <property type="entry name" value="ConA-like_dom_sf"/>
</dbReference>
<dbReference type="SUPFAM" id="SSF49899">
    <property type="entry name" value="Concanavalin A-like lectins/glucanases"/>
    <property type="match status" value="1"/>
</dbReference>
<keyword evidence="5" id="KW-0378">Hydrolase</keyword>
<dbReference type="PANTHER" id="PTHR10963:SF55">
    <property type="entry name" value="GLYCOSIDE HYDROLASE FAMILY 16 PROTEIN"/>
    <property type="match status" value="1"/>
</dbReference>
<evidence type="ECO:0000259" key="4">
    <source>
        <dbReference type="PROSITE" id="PS51762"/>
    </source>
</evidence>
<dbReference type="AlphaFoldDB" id="A0A4Z0BF12"/>
<gene>
    <name evidence="5" type="ORF">EZ216_20190</name>
</gene>
<feature type="chain" id="PRO_5021276911" evidence="3">
    <location>
        <begin position="26"/>
        <end position="319"/>
    </location>
</feature>
<dbReference type="Pfam" id="PF00722">
    <property type="entry name" value="Glyco_hydro_16"/>
    <property type="match status" value="1"/>
</dbReference>
<evidence type="ECO:0000256" key="3">
    <source>
        <dbReference type="SAM" id="SignalP"/>
    </source>
</evidence>
<evidence type="ECO:0000256" key="2">
    <source>
        <dbReference type="SAM" id="MobiDB-lite"/>
    </source>
</evidence>
<dbReference type="GO" id="GO:0005975">
    <property type="term" value="P:carbohydrate metabolic process"/>
    <property type="evidence" value="ECO:0007669"/>
    <property type="project" value="InterPro"/>
</dbReference>
<sequence>MKRRRSLAPLLVATALQGAAPAASAAWALAYEQSFAGGGALDASFWRQETGLQRNREAQSYQPGNVMVQGGVLRIEARRETVPNPHWRASSGDWRLSRRESSYSSGAIVSRAPLRFARVEIVARTPSGAGVWPALWLVHEAAGEYGEIDLFEAVGKHPDTVFAGVHWGTDPRTRKHRNDSRVVPGFEGRWHTHTLEWTPSAVTISLDGRPWYRFDPDDARLPGGIDPLRRPMHLRINLALGGSWGGDIDDGKLPARFDIASVRVWNWADGDNDAAAAPVRTSPGQPVRPPEPAAEKSDAMPAAPAESAQTRRPPVRWGR</sequence>
<reference evidence="5 6" key="1">
    <citation type="submission" date="2019-03" db="EMBL/GenBank/DDBJ databases">
        <title>Ramlibacter sp. 18x22-1, whole genome shotgun sequence.</title>
        <authorList>
            <person name="Zhang X."/>
            <person name="Feng G."/>
            <person name="Zhu H."/>
        </authorList>
    </citation>
    <scope>NUCLEOTIDE SEQUENCE [LARGE SCALE GENOMIC DNA]</scope>
    <source>
        <strain evidence="5 6">18x22-1</strain>
    </source>
</reference>
<name>A0A4Z0BF12_9BURK</name>
<dbReference type="PANTHER" id="PTHR10963">
    <property type="entry name" value="GLYCOSYL HYDROLASE-RELATED"/>
    <property type="match status" value="1"/>
</dbReference>
<keyword evidence="3" id="KW-0732">Signal</keyword>
<accession>A0A4Z0BF12</accession>
<keyword evidence="6" id="KW-1185">Reference proteome</keyword>
<dbReference type="PROSITE" id="PS51762">
    <property type="entry name" value="GH16_2"/>
    <property type="match status" value="1"/>
</dbReference>
<dbReference type="InterPro" id="IPR000757">
    <property type="entry name" value="Beta-glucanase-like"/>
</dbReference>